<keyword evidence="2" id="KW-1185">Reference proteome</keyword>
<name>A0ABP5EEB1_9ACTN</name>
<organism evidence="1 2">
    <name type="scientific">Nocardiopsis rhodophaea</name>
    <dbReference type="NCBI Taxonomy" id="280238"/>
    <lineage>
        <taxon>Bacteria</taxon>
        <taxon>Bacillati</taxon>
        <taxon>Actinomycetota</taxon>
        <taxon>Actinomycetes</taxon>
        <taxon>Streptosporangiales</taxon>
        <taxon>Nocardiopsidaceae</taxon>
        <taxon>Nocardiopsis</taxon>
    </lineage>
</organism>
<accession>A0ABP5EEB1</accession>
<proteinExistence type="predicted"/>
<protein>
    <submittedName>
        <fullName evidence="1">Uncharacterized protein</fullName>
    </submittedName>
</protein>
<evidence type="ECO:0000313" key="2">
    <source>
        <dbReference type="Proteomes" id="UP001501585"/>
    </source>
</evidence>
<sequence>MRASSAGQVSASKNAYTQSTIETSVIRPASHTMEKAYLCSTPPAWGDSDSAAEGEIQLAVLRVTGWG</sequence>
<gene>
    <name evidence="1" type="ORF">GCM10009799_20280</name>
</gene>
<dbReference type="Proteomes" id="UP001501585">
    <property type="component" value="Unassembled WGS sequence"/>
</dbReference>
<dbReference type="EMBL" id="BAAAPC010000007">
    <property type="protein sequence ID" value="GAA1994160.1"/>
    <property type="molecule type" value="Genomic_DNA"/>
</dbReference>
<evidence type="ECO:0000313" key="1">
    <source>
        <dbReference type="EMBL" id="GAA1994160.1"/>
    </source>
</evidence>
<comment type="caution">
    <text evidence="1">The sequence shown here is derived from an EMBL/GenBank/DDBJ whole genome shotgun (WGS) entry which is preliminary data.</text>
</comment>
<reference evidence="2" key="1">
    <citation type="journal article" date="2019" name="Int. J. Syst. Evol. Microbiol.">
        <title>The Global Catalogue of Microorganisms (GCM) 10K type strain sequencing project: providing services to taxonomists for standard genome sequencing and annotation.</title>
        <authorList>
            <consortium name="The Broad Institute Genomics Platform"/>
            <consortium name="The Broad Institute Genome Sequencing Center for Infectious Disease"/>
            <person name="Wu L."/>
            <person name="Ma J."/>
        </authorList>
    </citation>
    <scope>NUCLEOTIDE SEQUENCE [LARGE SCALE GENOMIC DNA]</scope>
    <source>
        <strain evidence="2">JCM 15313</strain>
    </source>
</reference>